<dbReference type="AlphaFoldDB" id="W0FPR6"/>
<dbReference type="SMART" id="SM00267">
    <property type="entry name" value="GGDEF"/>
    <property type="match status" value="1"/>
</dbReference>
<proteinExistence type="predicted"/>
<dbReference type="InterPro" id="IPR000160">
    <property type="entry name" value="GGDEF_dom"/>
</dbReference>
<dbReference type="InterPro" id="IPR043128">
    <property type="entry name" value="Rev_trsase/Diguanyl_cyclase"/>
</dbReference>
<protein>
    <submittedName>
        <fullName evidence="3">Diguanylate cyclase (GGDEF) domain</fullName>
    </submittedName>
</protein>
<dbReference type="PANTHER" id="PTHR45138:SF9">
    <property type="entry name" value="DIGUANYLATE CYCLASE DGCM-RELATED"/>
    <property type="match status" value="1"/>
</dbReference>
<keyword evidence="1" id="KW-1133">Transmembrane helix</keyword>
<dbReference type="Gene3D" id="3.30.70.270">
    <property type="match status" value="1"/>
</dbReference>
<dbReference type="InterPro" id="IPR050469">
    <property type="entry name" value="Diguanylate_Cyclase"/>
</dbReference>
<evidence type="ECO:0000256" key="1">
    <source>
        <dbReference type="SAM" id="Phobius"/>
    </source>
</evidence>
<feature type="transmembrane region" description="Helical" evidence="1">
    <location>
        <begin position="21"/>
        <end position="39"/>
    </location>
</feature>
<dbReference type="GO" id="GO:0052621">
    <property type="term" value="F:diguanylate cyclase activity"/>
    <property type="evidence" value="ECO:0007669"/>
    <property type="project" value="TreeGrafter"/>
</dbReference>
<dbReference type="PANTHER" id="PTHR45138">
    <property type="entry name" value="REGULATORY COMPONENTS OF SENSORY TRANSDUCTION SYSTEM"/>
    <property type="match status" value="1"/>
</dbReference>
<dbReference type="EMBL" id="KC246838">
    <property type="protein sequence ID" value="AHF25479.1"/>
    <property type="molecule type" value="Genomic_DNA"/>
</dbReference>
<reference evidence="3" key="1">
    <citation type="journal article" date="2013" name="PLoS ONE">
        <title>Metagenomic insights into the carbohydrate-active enzymes carried by the microorganisms adhering to solid digesta in the rumen of cows.</title>
        <authorList>
            <person name="Wang L."/>
            <person name="Hatem A."/>
            <person name="Catalyurek U.V."/>
            <person name="Morrison M."/>
            <person name="Yu Z."/>
        </authorList>
    </citation>
    <scope>NUCLEOTIDE SEQUENCE</scope>
</reference>
<dbReference type="SUPFAM" id="SSF55073">
    <property type="entry name" value="Nucleotide cyclase"/>
    <property type="match status" value="1"/>
</dbReference>
<dbReference type="NCBIfam" id="TIGR00254">
    <property type="entry name" value="GGDEF"/>
    <property type="match status" value="1"/>
</dbReference>
<organism evidence="3">
    <name type="scientific">uncultured bacterium Contigcl_6</name>
    <dbReference type="NCBI Taxonomy" id="1393676"/>
    <lineage>
        <taxon>Bacteria</taxon>
        <taxon>environmental samples</taxon>
    </lineage>
</organism>
<name>W0FPR6_9BACT</name>
<dbReference type="CDD" id="cd01949">
    <property type="entry name" value="GGDEF"/>
    <property type="match status" value="1"/>
</dbReference>
<evidence type="ECO:0000259" key="2">
    <source>
        <dbReference type="PROSITE" id="PS50887"/>
    </source>
</evidence>
<dbReference type="PROSITE" id="PS50887">
    <property type="entry name" value="GGDEF"/>
    <property type="match status" value="1"/>
</dbReference>
<feature type="domain" description="GGDEF" evidence="2">
    <location>
        <begin position="324"/>
        <end position="456"/>
    </location>
</feature>
<sequence length="456" mass="51031">MGAIRDRLSGAARHGIRLSRVNIVLLAVTVIGSIGMIIATNRLNSAYQQLIEETGKYISTQQDAGMIEEFSGSMLSESRSFLQTGDPAHVMAFYSQMDVIRRQLDRSGTAETKSTAASDRYLEEAVEAFRTLAEQDAYAMRLKAETLPVSLDSYPAEFAGTEISPEDAALDAEQKLVKAQEILDRTDYSAIRSRLSDRVDASHRAASETVQQQMGVTTARIRQELLLLRTFGVVFLVIAVLAMLSNLLLIILPINRSVSNLDNREEIPEQGSFEMRNLARVYNEVLRDSTEKQEELEYSATHDALTGVYNRAAFDREYDRCRNDRIGIAIVDVDGFKHYNDVYGHDVGDHVLRRVTETIGSKFRKEDHISRIGGDEFVIIMKNTGSAQSEDIKLKIDEINEELVKERRKGMPPISVSVGAAFWDRENPGPDILKDADKALLQMKQNGKLGCRIYGE</sequence>
<evidence type="ECO:0000313" key="3">
    <source>
        <dbReference type="EMBL" id="AHF25479.1"/>
    </source>
</evidence>
<keyword evidence="1" id="KW-0812">Transmembrane</keyword>
<feature type="transmembrane region" description="Helical" evidence="1">
    <location>
        <begin position="231"/>
        <end position="254"/>
    </location>
</feature>
<keyword evidence="1" id="KW-0472">Membrane</keyword>
<accession>W0FPR6</accession>
<dbReference type="InterPro" id="IPR029787">
    <property type="entry name" value="Nucleotide_cyclase"/>
</dbReference>
<dbReference type="Pfam" id="PF00990">
    <property type="entry name" value="GGDEF"/>
    <property type="match status" value="1"/>
</dbReference>